<gene>
    <name evidence="1" type="ORF">ACOLOM_LOCUS9650</name>
</gene>
<organism evidence="1 2">
    <name type="scientific">Acaulospora colombiana</name>
    <dbReference type="NCBI Taxonomy" id="27376"/>
    <lineage>
        <taxon>Eukaryota</taxon>
        <taxon>Fungi</taxon>
        <taxon>Fungi incertae sedis</taxon>
        <taxon>Mucoromycota</taxon>
        <taxon>Glomeromycotina</taxon>
        <taxon>Glomeromycetes</taxon>
        <taxon>Diversisporales</taxon>
        <taxon>Acaulosporaceae</taxon>
        <taxon>Acaulospora</taxon>
    </lineage>
</organism>
<protein>
    <submittedName>
        <fullName evidence="1">260_t:CDS:1</fullName>
    </submittedName>
</protein>
<keyword evidence="2" id="KW-1185">Reference proteome</keyword>
<dbReference type="EMBL" id="CAJVPT010028572">
    <property type="protein sequence ID" value="CAG8687111.1"/>
    <property type="molecule type" value="Genomic_DNA"/>
</dbReference>
<dbReference type="Proteomes" id="UP000789525">
    <property type="component" value="Unassembled WGS sequence"/>
</dbReference>
<proteinExistence type="predicted"/>
<reference evidence="1" key="1">
    <citation type="submission" date="2021-06" db="EMBL/GenBank/DDBJ databases">
        <authorList>
            <person name="Kallberg Y."/>
            <person name="Tangrot J."/>
            <person name="Rosling A."/>
        </authorList>
    </citation>
    <scope>NUCLEOTIDE SEQUENCE</scope>
    <source>
        <strain evidence="1">CL356</strain>
    </source>
</reference>
<accession>A0ACA9P7Y2</accession>
<feature type="non-terminal residue" evidence="1">
    <location>
        <position position="1"/>
    </location>
</feature>
<name>A0ACA9P7Y2_9GLOM</name>
<evidence type="ECO:0000313" key="2">
    <source>
        <dbReference type="Proteomes" id="UP000789525"/>
    </source>
</evidence>
<evidence type="ECO:0000313" key="1">
    <source>
        <dbReference type="EMBL" id="CAG8687111.1"/>
    </source>
</evidence>
<sequence length="326" mass="34242">PLAKDVGVNKMLHTLAAKALIQVFEDMPKTPETKAQIERLGKRYSLASSVTSFLAIDEEDRTEKQATVEKEQESIPSPSEPMGSFKRKKGVHLMAAPVKSAPMSAPLAAPGGAPMMPPPRMSNLFGSAPSSVPKPASYSVSKGATYGAPPPPMMYQQSQMQQQAAKDMSRSRPLAAQPTGYAGGPPGLSGPPPMPSLGPSPSSYPSAQPAVPTSLSVESLARAQKFDGSFPTDSQYFNLVTSGGKAGLPSALSSLGGADETKKSVWATLLTIACMEKRLAGEKDVWEFLADKARDYVSATLQDLCKDAAKAEDLMKELTAAASAAV</sequence>
<comment type="caution">
    <text evidence="1">The sequence shown here is derived from an EMBL/GenBank/DDBJ whole genome shotgun (WGS) entry which is preliminary data.</text>
</comment>